<dbReference type="EC" id="2.7.11.1" evidence="2"/>
<dbReference type="PROSITE" id="PS51450">
    <property type="entry name" value="LRR"/>
    <property type="match status" value="2"/>
</dbReference>
<dbReference type="PROSITE" id="PS50011">
    <property type="entry name" value="PROTEIN_KINASE_DOM"/>
    <property type="match status" value="1"/>
</dbReference>
<protein>
    <recommendedName>
        <fullName evidence="2">non-specific serine/threonine protein kinase</fullName>
        <ecNumber evidence="2">2.7.11.1</ecNumber>
    </recommendedName>
</protein>
<proteinExistence type="predicted"/>
<keyword evidence="7" id="KW-0812">Transmembrane</keyword>
<evidence type="ECO:0000256" key="13">
    <source>
        <dbReference type="ARBA" id="ARBA00022989"/>
    </source>
</evidence>
<dbReference type="SUPFAM" id="SSF52058">
    <property type="entry name" value="L domain-like"/>
    <property type="match status" value="1"/>
</dbReference>
<evidence type="ECO:0000256" key="15">
    <source>
        <dbReference type="ARBA" id="ARBA00023170"/>
    </source>
</evidence>
<keyword evidence="11 22" id="KW-0418">Kinase</keyword>
<dbReference type="SUPFAM" id="SSF56112">
    <property type="entry name" value="Protein kinase-like (PK-like)"/>
    <property type="match status" value="1"/>
</dbReference>
<dbReference type="InterPro" id="IPR003591">
    <property type="entry name" value="Leu-rich_rpt_typical-subtyp"/>
</dbReference>
<evidence type="ECO:0000256" key="17">
    <source>
        <dbReference type="ARBA" id="ARBA00047899"/>
    </source>
</evidence>
<dbReference type="Pfam" id="PF00560">
    <property type="entry name" value="LRR_1"/>
    <property type="match status" value="1"/>
</dbReference>
<evidence type="ECO:0000256" key="12">
    <source>
        <dbReference type="ARBA" id="ARBA00022840"/>
    </source>
</evidence>
<dbReference type="KEGG" id="tcc:18614419"/>
<dbReference type="SMART" id="SM00365">
    <property type="entry name" value="LRR_SD22"/>
    <property type="match status" value="5"/>
</dbReference>
<keyword evidence="10 19" id="KW-0547">Nucleotide-binding</keyword>
<dbReference type="FunFam" id="3.80.10.10:FF:001678">
    <property type="entry name" value="Calmodulin-binding receptor kinase CaMRLK"/>
    <property type="match status" value="1"/>
</dbReference>
<evidence type="ECO:0000256" key="10">
    <source>
        <dbReference type="ARBA" id="ARBA00022741"/>
    </source>
</evidence>
<dbReference type="PROSITE" id="PS00107">
    <property type="entry name" value="PROTEIN_KINASE_ATP"/>
    <property type="match status" value="1"/>
</dbReference>
<keyword evidence="6" id="KW-0808">Transferase</keyword>
<evidence type="ECO:0000256" key="9">
    <source>
        <dbReference type="ARBA" id="ARBA00022737"/>
    </source>
</evidence>
<dbReference type="InterPro" id="IPR051420">
    <property type="entry name" value="Ser_Thr_Kinases_DiverseReg"/>
</dbReference>
<dbReference type="InterPro" id="IPR000719">
    <property type="entry name" value="Prot_kinase_dom"/>
</dbReference>
<evidence type="ECO:0000256" key="7">
    <source>
        <dbReference type="ARBA" id="ARBA00022692"/>
    </source>
</evidence>
<keyword evidence="15 22" id="KW-0675">Receptor</keyword>
<evidence type="ECO:0000256" key="3">
    <source>
        <dbReference type="ARBA" id="ARBA00022527"/>
    </source>
</evidence>
<dbReference type="GO" id="GO:0016020">
    <property type="term" value="C:membrane"/>
    <property type="evidence" value="ECO:0007669"/>
    <property type="project" value="UniProtKB-SubCell"/>
</dbReference>
<evidence type="ECO:0000256" key="6">
    <source>
        <dbReference type="ARBA" id="ARBA00022679"/>
    </source>
</evidence>
<keyword evidence="16" id="KW-0325">Glycoprotein</keyword>
<dbReference type="PANTHER" id="PTHR48005">
    <property type="entry name" value="LEUCINE RICH REPEAT KINASE 2"/>
    <property type="match status" value="1"/>
</dbReference>
<feature type="domain" description="Protein kinase" evidence="20">
    <location>
        <begin position="379"/>
        <end position="653"/>
    </location>
</feature>
<keyword evidence="12 19" id="KW-0067">ATP-binding</keyword>
<dbReference type="Gene3D" id="3.30.200.20">
    <property type="entry name" value="Phosphorylase Kinase, domain 1"/>
    <property type="match status" value="1"/>
</dbReference>
<comment type="catalytic activity">
    <reaction evidence="17">
        <text>L-threonyl-[protein] + ATP = O-phospho-L-threonyl-[protein] + ADP + H(+)</text>
        <dbReference type="Rhea" id="RHEA:46608"/>
        <dbReference type="Rhea" id="RHEA-COMP:11060"/>
        <dbReference type="Rhea" id="RHEA-COMP:11605"/>
        <dbReference type="ChEBI" id="CHEBI:15378"/>
        <dbReference type="ChEBI" id="CHEBI:30013"/>
        <dbReference type="ChEBI" id="CHEBI:30616"/>
        <dbReference type="ChEBI" id="CHEBI:61977"/>
        <dbReference type="ChEBI" id="CHEBI:456216"/>
        <dbReference type="EC" id="2.7.11.1"/>
    </reaction>
</comment>
<dbReference type="InterPro" id="IPR008266">
    <property type="entry name" value="Tyr_kinase_AS"/>
</dbReference>
<dbReference type="GO" id="GO:0005524">
    <property type="term" value="F:ATP binding"/>
    <property type="evidence" value="ECO:0007669"/>
    <property type="project" value="UniProtKB-UniRule"/>
</dbReference>
<dbReference type="InterPro" id="IPR032675">
    <property type="entry name" value="LRR_dom_sf"/>
</dbReference>
<evidence type="ECO:0000256" key="19">
    <source>
        <dbReference type="PROSITE-ProRule" id="PRU10141"/>
    </source>
</evidence>
<dbReference type="Gramene" id="Tc01v2_t032750.1">
    <property type="protein sequence ID" value="Tc01v2_p032750.1"/>
    <property type="gene ID" value="Tc01v2_g032750"/>
</dbReference>
<accession>A0AB32W1Z7</accession>
<keyword evidence="4" id="KW-0597">Phosphoprotein</keyword>
<evidence type="ECO:0000256" key="5">
    <source>
        <dbReference type="ARBA" id="ARBA00022614"/>
    </source>
</evidence>
<dbReference type="Pfam" id="PF00069">
    <property type="entry name" value="Pkinase"/>
    <property type="match status" value="1"/>
</dbReference>
<keyword evidence="14" id="KW-0472">Membrane</keyword>
<keyword evidence="5" id="KW-0433">Leucine-rich repeat</keyword>
<dbReference type="Pfam" id="PF23598">
    <property type="entry name" value="LRR_14"/>
    <property type="match status" value="1"/>
</dbReference>
<evidence type="ECO:0000256" key="14">
    <source>
        <dbReference type="ARBA" id="ARBA00023136"/>
    </source>
</evidence>
<dbReference type="InterPro" id="IPR017441">
    <property type="entry name" value="Protein_kinase_ATP_BS"/>
</dbReference>
<dbReference type="InterPro" id="IPR055414">
    <property type="entry name" value="LRR_R13L4/SHOC2-like"/>
</dbReference>
<evidence type="ECO:0000256" key="4">
    <source>
        <dbReference type="ARBA" id="ARBA00022553"/>
    </source>
</evidence>
<keyword evidence="13" id="KW-1133">Transmembrane helix</keyword>
<dbReference type="GeneID" id="18614419"/>
<evidence type="ECO:0000313" key="22">
    <source>
        <dbReference type="RefSeq" id="XP_017973968.1"/>
    </source>
</evidence>
<dbReference type="RefSeq" id="XP_017973968.1">
    <property type="nucleotide sequence ID" value="XM_018118479.1"/>
</dbReference>
<keyword evidence="9" id="KW-0677">Repeat</keyword>
<evidence type="ECO:0000256" key="18">
    <source>
        <dbReference type="ARBA" id="ARBA00048679"/>
    </source>
</evidence>
<evidence type="ECO:0000256" key="11">
    <source>
        <dbReference type="ARBA" id="ARBA00022777"/>
    </source>
</evidence>
<dbReference type="SMART" id="SM00369">
    <property type="entry name" value="LRR_TYP"/>
    <property type="match status" value="6"/>
</dbReference>
<evidence type="ECO:0000256" key="8">
    <source>
        <dbReference type="ARBA" id="ARBA00022729"/>
    </source>
</evidence>
<dbReference type="AlphaFoldDB" id="A0AB32W1Z7"/>
<reference evidence="21" key="1">
    <citation type="journal article" date="1997" name="Nucleic Acids Res.">
        <title>tRNAscan-SE: a program for improved detection of transfer RNA genes in genomic sequence.</title>
        <authorList>
            <person name="Lowe T.M."/>
            <person name="Eddy S.R."/>
        </authorList>
    </citation>
    <scope>NUCLEOTIDE SEQUENCE [LARGE SCALE GENOMIC DNA]</scope>
    <source>
        <strain evidence="21">r\B97-61/B2</strain>
    </source>
</reference>
<dbReference type="FunFam" id="3.80.10.10:FF:000383">
    <property type="entry name" value="Leucine-rich repeat receptor protein kinase EMS1"/>
    <property type="match status" value="1"/>
</dbReference>
<dbReference type="PRINTS" id="PR00019">
    <property type="entry name" value="LEURICHRPT"/>
</dbReference>
<dbReference type="InterPro" id="IPR001611">
    <property type="entry name" value="Leu-rich_rpt"/>
</dbReference>
<dbReference type="GO" id="GO:0004674">
    <property type="term" value="F:protein serine/threonine kinase activity"/>
    <property type="evidence" value="ECO:0007669"/>
    <property type="project" value="UniProtKB-KW"/>
</dbReference>
<evidence type="ECO:0000313" key="21">
    <source>
        <dbReference type="Proteomes" id="UP000694886"/>
    </source>
</evidence>
<comment type="catalytic activity">
    <reaction evidence="18">
        <text>L-seryl-[protein] + ATP = O-phospho-L-seryl-[protein] + ADP + H(+)</text>
        <dbReference type="Rhea" id="RHEA:17989"/>
        <dbReference type="Rhea" id="RHEA-COMP:9863"/>
        <dbReference type="Rhea" id="RHEA-COMP:11604"/>
        <dbReference type="ChEBI" id="CHEBI:15378"/>
        <dbReference type="ChEBI" id="CHEBI:29999"/>
        <dbReference type="ChEBI" id="CHEBI:30616"/>
        <dbReference type="ChEBI" id="CHEBI:83421"/>
        <dbReference type="ChEBI" id="CHEBI:456216"/>
        <dbReference type="EC" id="2.7.11.1"/>
    </reaction>
</comment>
<dbReference type="PANTHER" id="PTHR48005:SF92">
    <property type="entry name" value="REPEAT RECEPTOR-LIKE PROTEIN KINASE FAMILY PROTEIN, PUTATIVE-RELATED"/>
    <property type="match status" value="1"/>
</dbReference>
<evidence type="ECO:0000256" key="16">
    <source>
        <dbReference type="ARBA" id="ARBA00023180"/>
    </source>
</evidence>
<reference evidence="22" key="2">
    <citation type="submission" date="2025-08" db="UniProtKB">
        <authorList>
            <consortium name="RefSeq"/>
        </authorList>
    </citation>
    <scope>IDENTIFICATION</scope>
</reference>
<organism evidence="21 22">
    <name type="scientific">Theobroma cacao</name>
    <name type="common">Cacao</name>
    <name type="synonym">Cocoa</name>
    <dbReference type="NCBI Taxonomy" id="3641"/>
    <lineage>
        <taxon>Eukaryota</taxon>
        <taxon>Viridiplantae</taxon>
        <taxon>Streptophyta</taxon>
        <taxon>Embryophyta</taxon>
        <taxon>Tracheophyta</taxon>
        <taxon>Spermatophyta</taxon>
        <taxon>Magnoliopsida</taxon>
        <taxon>eudicotyledons</taxon>
        <taxon>Gunneridae</taxon>
        <taxon>Pentapetalae</taxon>
        <taxon>rosids</taxon>
        <taxon>malvids</taxon>
        <taxon>Malvales</taxon>
        <taxon>Malvaceae</taxon>
        <taxon>Byttnerioideae</taxon>
        <taxon>Theobroma</taxon>
    </lineage>
</organism>
<evidence type="ECO:0000256" key="1">
    <source>
        <dbReference type="ARBA" id="ARBA00004479"/>
    </source>
</evidence>
<gene>
    <name evidence="22" type="primary">LOC18614419</name>
</gene>
<keyword evidence="3" id="KW-0723">Serine/threonine-protein kinase</keyword>
<dbReference type="InterPro" id="IPR011009">
    <property type="entry name" value="Kinase-like_dom_sf"/>
</dbReference>
<dbReference type="Gene3D" id="1.10.510.10">
    <property type="entry name" value="Transferase(Phosphotransferase) domain 1"/>
    <property type="match status" value="1"/>
</dbReference>
<dbReference type="PROSITE" id="PS00109">
    <property type="entry name" value="PROTEIN_KINASE_TYR"/>
    <property type="match status" value="1"/>
</dbReference>
<dbReference type="Proteomes" id="UP000694886">
    <property type="component" value="Chromosome 1"/>
</dbReference>
<keyword evidence="8" id="KW-0732">Signal</keyword>
<evidence type="ECO:0000256" key="2">
    <source>
        <dbReference type="ARBA" id="ARBA00012513"/>
    </source>
</evidence>
<dbReference type="Gene3D" id="3.80.10.10">
    <property type="entry name" value="Ribonuclease Inhibitor"/>
    <property type="match status" value="1"/>
</dbReference>
<sequence>MDFSCFPNLVFLNLSSHELNGTTEDFMFNISHLSTLTHLDLSFNILHGCLSPQIGNLTQLEFLDFSYNQIHGSILVEIEKLKSSVTLNLFDNKLFGSIPSNLGELANLETLDLSNNFLNGSIPSALGELTNLEILVLSNNFLNGSIPSALGKLTNLETLDLSNNFLNDSIPSTLFQLSNLVSMDLSNNSLIGPIPSSLGFLHKLENLLLDFNRINGSIPSKIGDWKTLSNLEGLIPNQISNLLNLDQVDLRNNNLSGVIPFNLLRSLYHASFTCDEIDSSTFREVFGGNKNLTPYFCFPFYSPATYSSVKKSYNLQIFLPVSVLVAFFLLRCLLLLWRYKVKVNPTSVLQATKNGDLFSIWNYDGKIAYEDIIAATNYFDIRYRIGSGGYGSVYRAQLPSGKVVALKKLHRLEAEKPAFDRSFRNEIKFLTEVQHRNIVKLHGYCLHKRCMFLIYEYMERGSLFFILGDDVQAVELDWTKRMNIIKSTAYALSYVHFECTQIIVHRDISSNNILLNSDLEAFASDFGTARIIDPDSSNQTRLVGTYGYVAPELAYTMVVTEKCDAYSFGVLALETLVGKHLVEILSLLSAPSSLQNIMLTDVLDPRLSPPTSQLVAQNIVHVATIAFACLQADPNLRPTMKHVINSPIGENVFCFPC</sequence>
<comment type="subcellular location">
    <subcellularLocation>
        <location evidence="1">Membrane</location>
        <topology evidence="1">Single-pass type I membrane protein</topology>
    </subcellularLocation>
</comment>
<evidence type="ECO:0000259" key="20">
    <source>
        <dbReference type="PROSITE" id="PS50011"/>
    </source>
</evidence>
<dbReference type="FunFam" id="3.30.200.20:FF:000309">
    <property type="entry name" value="Leucine-rich repeat receptor protein kinase MSP1"/>
    <property type="match status" value="1"/>
</dbReference>
<name>A0AB32W1Z7_THECC</name>
<feature type="binding site" evidence="19">
    <location>
        <position position="407"/>
    </location>
    <ligand>
        <name>ATP</name>
        <dbReference type="ChEBI" id="CHEBI:30616"/>
    </ligand>
</feature>